<name>A0ABU4AVN6_9NOCA</name>
<feature type="transmembrane region" description="Helical" evidence="1">
    <location>
        <begin position="74"/>
        <end position="97"/>
    </location>
</feature>
<organism evidence="2 3">
    <name type="scientific">Rhodococcus cercidiphylli</name>
    <dbReference type="NCBI Taxonomy" id="489916"/>
    <lineage>
        <taxon>Bacteria</taxon>
        <taxon>Bacillati</taxon>
        <taxon>Actinomycetota</taxon>
        <taxon>Actinomycetes</taxon>
        <taxon>Mycobacteriales</taxon>
        <taxon>Nocardiaceae</taxon>
        <taxon>Rhodococcus</taxon>
    </lineage>
</organism>
<keyword evidence="1" id="KW-0812">Transmembrane</keyword>
<feature type="transmembrane region" description="Helical" evidence="1">
    <location>
        <begin position="40"/>
        <end position="67"/>
    </location>
</feature>
<dbReference type="EMBL" id="JAWLKE010000002">
    <property type="protein sequence ID" value="MDV6230263.1"/>
    <property type="molecule type" value="Genomic_DNA"/>
</dbReference>
<sequence>MPCTGTAHFADGSEIDDISGGAVGRSTDAVDERHLMSVTAAVSACLPLAAGALIAHLPTTAMAAALATLNTGSVLARFTAGWLVGVTVVATAGLVVVDTAVVASDSYAWVRWLRIALGVALLILGARKLIERVRHGPAREEPGWVDRARRLDGGRAFATAFLLGSVNPKSVVIALSAVAVIVDASSAVAVQAAALVVFVVVSSLGVAAPALALLVFRDRARRPLNAVVDGFIAHSGLVLAVILLGLGMYMTLNAL</sequence>
<keyword evidence="3" id="KW-1185">Reference proteome</keyword>
<keyword evidence="1" id="KW-1133">Transmembrane helix</keyword>
<evidence type="ECO:0000313" key="2">
    <source>
        <dbReference type="EMBL" id="MDV6230263.1"/>
    </source>
</evidence>
<protein>
    <submittedName>
        <fullName evidence="2">GAP family protein</fullName>
    </submittedName>
</protein>
<dbReference type="RefSeq" id="WP_317547775.1">
    <property type="nucleotide sequence ID" value="NZ_JAWLKE010000002.1"/>
</dbReference>
<keyword evidence="1" id="KW-0472">Membrane</keyword>
<dbReference type="InterPro" id="IPR021315">
    <property type="entry name" value="Gap/Sap"/>
</dbReference>
<comment type="caution">
    <text evidence="2">The sequence shown here is derived from an EMBL/GenBank/DDBJ whole genome shotgun (WGS) entry which is preliminary data.</text>
</comment>
<feature type="transmembrane region" description="Helical" evidence="1">
    <location>
        <begin position="109"/>
        <end position="126"/>
    </location>
</feature>
<dbReference type="Pfam" id="PF11139">
    <property type="entry name" value="SfLAP"/>
    <property type="match status" value="1"/>
</dbReference>
<feature type="transmembrane region" description="Helical" evidence="1">
    <location>
        <begin position="188"/>
        <end position="216"/>
    </location>
</feature>
<evidence type="ECO:0000313" key="3">
    <source>
        <dbReference type="Proteomes" id="UP001185899"/>
    </source>
</evidence>
<gene>
    <name evidence="2" type="ORF">R3P95_06865</name>
</gene>
<proteinExistence type="predicted"/>
<evidence type="ECO:0000256" key="1">
    <source>
        <dbReference type="SAM" id="Phobius"/>
    </source>
</evidence>
<feature type="transmembrane region" description="Helical" evidence="1">
    <location>
        <begin position="157"/>
        <end position="182"/>
    </location>
</feature>
<feature type="transmembrane region" description="Helical" evidence="1">
    <location>
        <begin position="228"/>
        <end position="252"/>
    </location>
</feature>
<dbReference type="Proteomes" id="UP001185899">
    <property type="component" value="Unassembled WGS sequence"/>
</dbReference>
<accession>A0ABU4AVN6</accession>
<reference evidence="2 3" key="1">
    <citation type="submission" date="2023-10" db="EMBL/GenBank/DDBJ databases">
        <title>Development of a sustainable strategy for remediation of hydrocarbon-contaminated territories based on the waste exchange concept.</title>
        <authorList>
            <person name="Krivoruchko A."/>
        </authorList>
    </citation>
    <scope>NUCLEOTIDE SEQUENCE [LARGE SCALE GENOMIC DNA]</scope>
    <source>
        <strain evidence="2 3">IEGM 1322</strain>
    </source>
</reference>